<feature type="transmembrane region" description="Helical" evidence="1">
    <location>
        <begin position="85"/>
        <end position="105"/>
    </location>
</feature>
<feature type="transmembrane region" description="Helical" evidence="1">
    <location>
        <begin position="60"/>
        <end position="79"/>
    </location>
</feature>
<dbReference type="Pfam" id="PF18900">
    <property type="entry name" value="DUF5656"/>
    <property type="match status" value="1"/>
</dbReference>
<reference evidence="2 3" key="1">
    <citation type="journal article" date="2016" name="Nat. Commun.">
        <title>Thousands of microbial genomes shed light on interconnected biogeochemical processes in an aquifer system.</title>
        <authorList>
            <person name="Anantharaman K."/>
            <person name="Brown C.T."/>
            <person name="Hug L.A."/>
            <person name="Sharon I."/>
            <person name="Castelle C.J."/>
            <person name="Probst A.J."/>
            <person name="Thomas B.C."/>
            <person name="Singh A."/>
            <person name="Wilkins M.J."/>
            <person name="Karaoz U."/>
            <person name="Brodie E.L."/>
            <person name="Williams K.H."/>
            <person name="Hubbard S.S."/>
            <person name="Banfield J.F."/>
        </authorList>
    </citation>
    <scope>NUCLEOTIDE SEQUENCE [LARGE SCALE GENOMIC DNA]</scope>
</reference>
<organism evidence="2 3">
    <name type="scientific">Candidatus Woykebacteria bacterium RIFCSPHIGHO2_12_FULL_45_10</name>
    <dbReference type="NCBI Taxonomy" id="1802603"/>
    <lineage>
        <taxon>Bacteria</taxon>
        <taxon>Candidatus Woykeibacteriota</taxon>
    </lineage>
</organism>
<gene>
    <name evidence="2" type="ORF">A3F35_00685</name>
</gene>
<feature type="transmembrane region" description="Helical" evidence="1">
    <location>
        <begin position="240"/>
        <end position="258"/>
    </location>
</feature>
<keyword evidence="1" id="KW-1133">Transmembrane helix</keyword>
<dbReference type="EMBL" id="MHCZ01000038">
    <property type="protein sequence ID" value="OGY29256.1"/>
    <property type="molecule type" value="Genomic_DNA"/>
</dbReference>
<feature type="transmembrane region" description="Helical" evidence="1">
    <location>
        <begin position="181"/>
        <end position="203"/>
    </location>
</feature>
<name>A0A1G1WNE5_9BACT</name>
<proteinExistence type="predicted"/>
<keyword evidence="1" id="KW-0472">Membrane</keyword>
<keyword evidence="1" id="KW-0812">Transmembrane</keyword>
<sequence>MPNLTKRAKIAISTVFLVVGLFLLPGMQPQYKVYSLVGLITLSYVLSAWSIFLDVSGLEFVTLFVLPVVLTASFGLFIFEFDPSPLLRALLSVTFGLVYYTILLAENIFNVSAERNIPLLRAANTVGYLTTLFVSFAVFSLLFSLGIDGYLFTIATFATGFFLLAQAFWQIKLEETDIRSLLRDSLVAALLLAEFAWILTFWPLPPAKLGLALAAMIYVLLGIIQHLIKEDLTNRSVGEYLFVALAVFLLLSATTSWGG</sequence>
<feature type="transmembrane region" description="Helical" evidence="1">
    <location>
        <begin position="126"/>
        <end position="143"/>
    </location>
</feature>
<feature type="transmembrane region" description="Helical" evidence="1">
    <location>
        <begin position="33"/>
        <end position="53"/>
    </location>
</feature>
<dbReference type="Proteomes" id="UP000178068">
    <property type="component" value="Unassembled WGS sequence"/>
</dbReference>
<dbReference type="STRING" id="1802603.A3F35_00685"/>
<evidence type="ECO:0000256" key="1">
    <source>
        <dbReference type="SAM" id="Phobius"/>
    </source>
</evidence>
<evidence type="ECO:0000313" key="3">
    <source>
        <dbReference type="Proteomes" id="UP000178068"/>
    </source>
</evidence>
<dbReference type="InterPro" id="IPR043715">
    <property type="entry name" value="DUF5656"/>
</dbReference>
<accession>A0A1G1WNE5</accession>
<dbReference type="AlphaFoldDB" id="A0A1G1WNE5"/>
<protein>
    <submittedName>
        <fullName evidence="2">Uncharacterized protein</fullName>
    </submittedName>
</protein>
<feature type="transmembrane region" description="Helical" evidence="1">
    <location>
        <begin position="149"/>
        <end position="169"/>
    </location>
</feature>
<evidence type="ECO:0000313" key="2">
    <source>
        <dbReference type="EMBL" id="OGY29256.1"/>
    </source>
</evidence>
<feature type="transmembrane region" description="Helical" evidence="1">
    <location>
        <begin position="209"/>
        <end position="228"/>
    </location>
</feature>
<comment type="caution">
    <text evidence="2">The sequence shown here is derived from an EMBL/GenBank/DDBJ whole genome shotgun (WGS) entry which is preliminary data.</text>
</comment>
<feature type="transmembrane region" description="Helical" evidence="1">
    <location>
        <begin position="7"/>
        <end position="27"/>
    </location>
</feature>